<evidence type="ECO:0000313" key="3">
    <source>
        <dbReference type="Proteomes" id="UP000593571"/>
    </source>
</evidence>
<comment type="caution">
    <text evidence="2">The sequence shown here is derived from an EMBL/GenBank/DDBJ whole genome shotgun (WGS) entry which is preliminary data.</text>
</comment>
<organism evidence="2 3">
    <name type="scientific">Rousettus aegyptiacus</name>
    <name type="common">Egyptian fruit bat</name>
    <name type="synonym">Pteropus aegyptiacus</name>
    <dbReference type="NCBI Taxonomy" id="9407"/>
    <lineage>
        <taxon>Eukaryota</taxon>
        <taxon>Metazoa</taxon>
        <taxon>Chordata</taxon>
        <taxon>Craniata</taxon>
        <taxon>Vertebrata</taxon>
        <taxon>Euteleostomi</taxon>
        <taxon>Mammalia</taxon>
        <taxon>Eutheria</taxon>
        <taxon>Laurasiatheria</taxon>
        <taxon>Chiroptera</taxon>
        <taxon>Yinpterochiroptera</taxon>
        <taxon>Pteropodoidea</taxon>
        <taxon>Pteropodidae</taxon>
        <taxon>Rousettinae</taxon>
        <taxon>Rousettus</taxon>
    </lineage>
</organism>
<feature type="region of interest" description="Disordered" evidence="1">
    <location>
        <begin position="64"/>
        <end position="87"/>
    </location>
</feature>
<keyword evidence="3" id="KW-1185">Reference proteome</keyword>
<protein>
    <submittedName>
        <fullName evidence="2">Uncharacterized protein</fullName>
    </submittedName>
</protein>
<dbReference type="EMBL" id="JACASE010000011">
    <property type="protein sequence ID" value="KAF6427816.1"/>
    <property type="molecule type" value="Genomic_DNA"/>
</dbReference>
<dbReference type="AlphaFoldDB" id="A0A7J8DXN8"/>
<sequence>MVISCGMAVTPVPTAEGKSQENLMMRQVFRAVGGTWQGLNEDFRGVSRERGQQARRDFERLRLGTQTASCTPAPAPASLGPGAETAPVPGRLRDSLFPQGCPHHEAPWRCSLEGTSVPCSPKKPSCNNSLSLVEEPHEPPVFFLSVLYF</sequence>
<proteinExistence type="predicted"/>
<name>A0A7J8DXN8_ROUAE</name>
<evidence type="ECO:0000313" key="2">
    <source>
        <dbReference type="EMBL" id="KAF6427816.1"/>
    </source>
</evidence>
<gene>
    <name evidence="2" type="ORF">HJG63_008304</name>
</gene>
<evidence type="ECO:0000256" key="1">
    <source>
        <dbReference type="SAM" id="MobiDB-lite"/>
    </source>
</evidence>
<dbReference type="Proteomes" id="UP000593571">
    <property type="component" value="Unassembled WGS sequence"/>
</dbReference>
<reference evidence="2 3" key="1">
    <citation type="journal article" date="2020" name="Nature">
        <title>Six reference-quality genomes reveal evolution of bat adaptations.</title>
        <authorList>
            <person name="Jebb D."/>
            <person name="Huang Z."/>
            <person name="Pippel M."/>
            <person name="Hughes G.M."/>
            <person name="Lavrichenko K."/>
            <person name="Devanna P."/>
            <person name="Winkler S."/>
            <person name="Jermiin L.S."/>
            <person name="Skirmuntt E.C."/>
            <person name="Katzourakis A."/>
            <person name="Burkitt-Gray L."/>
            <person name="Ray D.A."/>
            <person name="Sullivan K.A.M."/>
            <person name="Roscito J.G."/>
            <person name="Kirilenko B.M."/>
            <person name="Davalos L.M."/>
            <person name="Corthals A.P."/>
            <person name="Power M.L."/>
            <person name="Jones G."/>
            <person name="Ransome R.D."/>
            <person name="Dechmann D.K.N."/>
            <person name="Locatelli A.G."/>
            <person name="Puechmaille S.J."/>
            <person name="Fedrigo O."/>
            <person name="Jarvis E.D."/>
            <person name="Hiller M."/>
            <person name="Vernes S.C."/>
            <person name="Myers E.W."/>
            <person name="Teeling E.C."/>
        </authorList>
    </citation>
    <scope>NUCLEOTIDE SEQUENCE [LARGE SCALE GENOMIC DNA]</scope>
    <source>
        <strain evidence="2">MRouAeg1</strain>
        <tissue evidence="2">Muscle</tissue>
    </source>
</reference>
<accession>A0A7J8DXN8</accession>